<sequence>MPPGHTSPQGSYPMQGYGLHGHQPIPHTYQSLGQLTQAHVSGALSGPHHSGTHGPHQVMLLHAPPPQQGPGSAPQHGPPPQQGAHQHYAYIGHAQEQRTPGPPPLEDRQRWTHRPMTDNTELEEGEEDLDSWRRVLLPLVT</sequence>
<feature type="compositionally biased region" description="Acidic residues" evidence="1">
    <location>
        <begin position="120"/>
        <end position="129"/>
    </location>
</feature>
<feature type="region of interest" description="Disordered" evidence="1">
    <location>
        <begin position="1"/>
        <end position="129"/>
    </location>
</feature>
<protein>
    <submittedName>
        <fullName evidence="2">Uncharacterized protein</fullName>
    </submittedName>
</protein>
<keyword evidence="3" id="KW-1185">Reference proteome</keyword>
<gene>
    <name evidence="2" type="ORF">ANANG_G00286210</name>
</gene>
<feature type="compositionally biased region" description="Polar residues" evidence="1">
    <location>
        <begin position="1"/>
        <end position="12"/>
    </location>
</feature>
<evidence type="ECO:0000256" key="1">
    <source>
        <dbReference type="SAM" id="MobiDB-lite"/>
    </source>
</evidence>
<comment type="caution">
    <text evidence="2">The sequence shown here is derived from an EMBL/GenBank/DDBJ whole genome shotgun (WGS) entry which is preliminary data.</text>
</comment>
<accession>A0A9D3LKB0</accession>
<name>A0A9D3LKB0_ANGAN</name>
<evidence type="ECO:0000313" key="2">
    <source>
        <dbReference type="EMBL" id="KAG5831976.1"/>
    </source>
</evidence>
<feature type="compositionally biased region" description="Low complexity" evidence="1">
    <location>
        <begin position="45"/>
        <end position="56"/>
    </location>
</feature>
<dbReference type="Proteomes" id="UP001044222">
    <property type="component" value="Chromosome 17"/>
</dbReference>
<feature type="compositionally biased region" description="Polar residues" evidence="1">
    <location>
        <begin position="28"/>
        <end position="39"/>
    </location>
</feature>
<proteinExistence type="predicted"/>
<organism evidence="2 3">
    <name type="scientific">Anguilla anguilla</name>
    <name type="common">European freshwater eel</name>
    <name type="synonym">Muraena anguilla</name>
    <dbReference type="NCBI Taxonomy" id="7936"/>
    <lineage>
        <taxon>Eukaryota</taxon>
        <taxon>Metazoa</taxon>
        <taxon>Chordata</taxon>
        <taxon>Craniata</taxon>
        <taxon>Vertebrata</taxon>
        <taxon>Euteleostomi</taxon>
        <taxon>Actinopterygii</taxon>
        <taxon>Neopterygii</taxon>
        <taxon>Teleostei</taxon>
        <taxon>Anguilliformes</taxon>
        <taxon>Anguillidae</taxon>
        <taxon>Anguilla</taxon>
    </lineage>
</organism>
<reference evidence="2" key="1">
    <citation type="submission" date="2021-01" db="EMBL/GenBank/DDBJ databases">
        <title>A chromosome-scale assembly of European eel, Anguilla anguilla.</title>
        <authorList>
            <person name="Henkel C."/>
            <person name="Jong-Raadsen S.A."/>
            <person name="Dufour S."/>
            <person name="Weltzien F.-A."/>
            <person name="Palstra A.P."/>
            <person name="Pelster B."/>
            <person name="Spaink H.P."/>
            <person name="Van Den Thillart G.E."/>
            <person name="Jansen H."/>
            <person name="Zahm M."/>
            <person name="Klopp C."/>
            <person name="Cedric C."/>
            <person name="Louis A."/>
            <person name="Berthelot C."/>
            <person name="Parey E."/>
            <person name="Roest Crollius H."/>
            <person name="Montfort J."/>
            <person name="Robinson-Rechavi M."/>
            <person name="Bucao C."/>
            <person name="Bouchez O."/>
            <person name="Gislard M."/>
            <person name="Lluch J."/>
            <person name="Milhes M."/>
            <person name="Lampietro C."/>
            <person name="Lopez Roques C."/>
            <person name="Donnadieu C."/>
            <person name="Braasch I."/>
            <person name="Desvignes T."/>
            <person name="Postlethwait J."/>
            <person name="Bobe J."/>
            <person name="Guiguen Y."/>
            <person name="Dirks R."/>
        </authorList>
    </citation>
    <scope>NUCLEOTIDE SEQUENCE</scope>
    <source>
        <strain evidence="2">Tag_6206</strain>
        <tissue evidence="2">Liver</tissue>
    </source>
</reference>
<dbReference type="EMBL" id="JAFIRN010000017">
    <property type="protein sequence ID" value="KAG5831976.1"/>
    <property type="molecule type" value="Genomic_DNA"/>
</dbReference>
<dbReference type="AlphaFoldDB" id="A0A9D3LKB0"/>
<evidence type="ECO:0000313" key="3">
    <source>
        <dbReference type="Proteomes" id="UP001044222"/>
    </source>
</evidence>